<evidence type="ECO:0000256" key="1">
    <source>
        <dbReference type="SAM" id="SignalP"/>
    </source>
</evidence>
<feature type="signal peptide" evidence="1">
    <location>
        <begin position="1"/>
        <end position="18"/>
    </location>
</feature>
<sequence length="158" mass="18773">MQKFLLVWAMILPMTALANSGISAPDVVGDWHCVADSEYHSVKALMRYHADGTATEFMEIKEKVNHLPELEFSIMNYQWQLKDNKLLMRNPDITYYQYYFILPDGGFYKFDDEVNAEGRALMIESFEENNWHYIEFDGKDKHRYYFEDGYEGHCQRLK</sequence>
<name>A0A1B8PW87_MORLA</name>
<dbReference type="OrthoDB" id="6648829at2"/>
<feature type="chain" id="PRO_5008611900" evidence="1">
    <location>
        <begin position="19"/>
        <end position="158"/>
    </location>
</feature>
<dbReference type="Proteomes" id="UP000092607">
    <property type="component" value="Unassembled WGS sequence"/>
</dbReference>
<accession>A0A1B8PW87</accession>
<evidence type="ECO:0000313" key="2">
    <source>
        <dbReference type="EMBL" id="OBX59977.1"/>
    </source>
</evidence>
<keyword evidence="1" id="KW-0732">Signal</keyword>
<proteinExistence type="predicted"/>
<dbReference type="RefSeq" id="WP_065256334.1">
    <property type="nucleotide sequence ID" value="NZ_LZDR01000074.1"/>
</dbReference>
<gene>
    <name evidence="2" type="ORF">A9309_00830</name>
</gene>
<reference evidence="2 3" key="1">
    <citation type="submission" date="2016-06" db="EMBL/GenBank/DDBJ databases">
        <title>Draft genome of Moraxella lacunata CCUG 57757A.</title>
        <authorList>
            <person name="Salva-Serra F."/>
            <person name="Engstrom-Jakobsson H."/>
            <person name="Thorell K."/>
            <person name="Gonzales-Siles L."/>
            <person name="Karlsson R."/>
            <person name="Boulund F."/>
            <person name="Engstrand L."/>
            <person name="Kristiansson E."/>
            <person name="Moore E."/>
        </authorList>
    </citation>
    <scope>NUCLEOTIDE SEQUENCE [LARGE SCALE GENOMIC DNA]</scope>
    <source>
        <strain evidence="2 3">CCUG 57757A</strain>
    </source>
</reference>
<comment type="caution">
    <text evidence="2">The sequence shown here is derived from an EMBL/GenBank/DDBJ whole genome shotgun (WGS) entry which is preliminary data.</text>
</comment>
<evidence type="ECO:0000313" key="3">
    <source>
        <dbReference type="Proteomes" id="UP000092607"/>
    </source>
</evidence>
<protein>
    <submittedName>
        <fullName evidence="2">Uncharacterized protein</fullName>
    </submittedName>
</protein>
<dbReference type="AlphaFoldDB" id="A0A1B8PW87"/>
<organism evidence="2 3">
    <name type="scientific">Moraxella lacunata</name>
    <dbReference type="NCBI Taxonomy" id="477"/>
    <lineage>
        <taxon>Bacteria</taxon>
        <taxon>Pseudomonadati</taxon>
        <taxon>Pseudomonadota</taxon>
        <taxon>Gammaproteobacteria</taxon>
        <taxon>Moraxellales</taxon>
        <taxon>Moraxellaceae</taxon>
        <taxon>Moraxella</taxon>
    </lineage>
</organism>
<dbReference type="EMBL" id="LZMS01000094">
    <property type="protein sequence ID" value="OBX59977.1"/>
    <property type="molecule type" value="Genomic_DNA"/>
</dbReference>